<accession>A0ABR1VFJ5</accession>
<proteinExistence type="predicted"/>
<feature type="compositionally biased region" description="Basic and acidic residues" evidence="1">
    <location>
        <begin position="946"/>
        <end position="966"/>
    </location>
</feature>
<reference evidence="2 3" key="1">
    <citation type="submission" date="2023-01" db="EMBL/GenBank/DDBJ databases">
        <title>Analysis of 21 Apiospora genomes using comparative genomics revels a genus with tremendous synthesis potential of carbohydrate active enzymes and secondary metabolites.</title>
        <authorList>
            <person name="Sorensen T."/>
        </authorList>
    </citation>
    <scope>NUCLEOTIDE SEQUENCE [LARGE SCALE GENOMIC DNA]</scope>
    <source>
        <strain evidence="2 3">CBS 135458</strain>
    </source>
</reference>
<name>A0ABR1VFJ5_9PEZI</name>
<feature type="region of interest" description="Disordered" evidence="1">
    <location>
        <begin position="934"/>
        <end position="966"/>
    </location>
</feature>
<keyword evidence="3" id="KW-1185">Reference proteome</keyword>
<sequence length="1010" mass="111100">MASLGKLNTSLIQGVNENTLALANLNFDFSLVKVQAPSEFQEIGLALAEKRRQNAEGGTSHQTARKLGALFESLIPPVPRVIAAYGHRASQIIQKPGANPSGSTERHGPFAAFVGADATGIWAAATSGQASIATHLLACMLARTFSDPTKAVSVWAELVHERKQEIMAFNAQSNLSMPEIAALNAASQQVTREELRLWDAGARAWLQTADSAMRKEHVQLKLIINNLSIPVMAGTSLYASVTKAWNQALVGVERLIAGEPQSVTNGAILLAISAWHLYPNLLVFSSQTTSVTFSDPLMNPSGVLTVGITNAASASTGKEGIYWSVALSHYRHYGHPTRSVSEVDDRLAMDELYLVTLGGLLKLWGEPRANFEQGARWFVALWRCVHRAKAILSGPEWIEPLAEAASRFLSAKDQERKELTSLMDFGFRRGTHFLIPNTRKSVGLPWFGLRSPHIVSSLQQSSSTDCAIEYLRRTAAACKLDPHKTIITLIGAKPEKRIEQHDYYTALPIAGSEAPQSFDKSPSPVGNDLDEATKSTESEPRGKGNMRSPVESLKHRRWVGFFARLGSSVYFAAVIGEEAGCIKMWLGQDDLDAQQIAQTVQKLCQGKSQPLLDLQQSTALLEDGINPYLTWQYLEGADPYDPDDHIKPVLSLMRWERSYWRETVKSLKTLAAAYGIYKKLEGATISTTIVARGIYGAKWAPTDLEISLTRSKVFSCIAMMETGTVNLDAEKLDNVLALASGNSIYILRHFVTDPAVEVPLASVVRIGGDQPAGASRFPASHPVAEQLLRAVTYADFDGKRENNFTSTSLHLSFTPHEFPLDYGVAGLIDHQVFFVESVISVHDSGKWVADLDIIRPFHDDARQILKLPKGVRAKRGHEHSDEKKKAVVDSFVSIDTWEEVLDAAPTHSLVRASDNWAARLAVLAVILQNSARGPKFTTDDDDEEDATSKEEEAQQGYEHEGQPDFISHHGRDRVRVAILENTKDVCWVCLHNRMAKMGWLASQEPCYIVT</sequence>
<gene>
    <name evidence="2" type="ORF">PG994_006608</name>
</gene>
<dbReference type="GeneID" id="92091080"/>
<feature type="compositionally biased region" description="Basic and acidic residues" evidence="1">
    <location>
        <begin position="531"/>
        <end position="542"/>
    </location>
</feature>
<evidence type="ECO:0000313" key="3">
    <source>
        <dbReference type="Proteomes" id="UP001480595"/>
    </source>
</evidence>
<evidence type="ECO:0000313" key="2">
    <source>
        <dbReference type="EMBL" id="KAK8069992.1"/>
    </source>
</evidence>
<dbReference type="Proteomes" id="UP001480595">
    <property type="component" value="Unassembled WGS sequence"/>
</dbReference>
<dbReference type="EMBL" id="JAQQWL010000006">
    <property type="protein sequence ID" value="KAK8069992.1"/>
    <property type="molecule type" value="Genomic_DNA"/>
</dbReference>
<feature type="region of interest" description="Disordered" evidence="1">
    <location>
        <begin position="514"/>
        <end position="549"/>
    </location>
</feature>
<dbReference type="RefSeq" id="XP_066717286.1">
    <property type="nucleotide sequence ID" value="XM_066858017.1"/>
</dbReference>
<evidence type="ECO:0000256" key="1">
    <source>
        <dbReference type="SAM" id="MobiDB-lite"/>
    </source>
</evidence>
<comment type="caution">
    <text evidence="2">The sequence shown here is derived from an EMBL/GenBank/DDBJ whole genome shotgun (WGS) entry which is preliminary data.</text>
</comment>
<protein>
    <submittedName>
        <fullName evidence="2">Uncharacterized protein</fullName>
    </submittedName>
</protein>
<organism evidence="2 3">
    <name type="scientific">Apiospora phragmitis</name>
    <dbReference type="NCBI Taxonomy" id="2905665"/>
    <lineage>
        <taxon>Eukaryota</taxon>
        <taxon>Fungi</taxon>
        <taxon>Dikarya</taxon>
        <taxon>Ascomycota</taxon>
        <taxon>Pezizomycotina</taxon>
        <taxon>Sordariomycetes</taxon>
        <taxon>Xylariomycetidae</taxon>
        <taxon>Amphisphaeriales</taxon>
        <taxon>Apiosporaceae</taxon>
        <taxon>Apiospora</taxon>
    </lineage>
</organism>